<dbReference type="OrthoDB" id="10024078at2759"/>
<organism evidence="14 15">
    <name type="scientific">Coptotermes formosanus</name>
    <name type="common">Formosan subterranean termite</name>
    <dbReference type="NCBI Taxonomy" id="36987"/>
    <lineage>
        <taxon>Eukaryota</taxon>
        <taxon>Metazoa</taxon>
        <taxon>Ecdysozoa</taxon>
        <taxon>Arthropoda</taxon>
        <taxon>Hexapoda</taxon>
        <taxon>Insecta</taxon>
        <taxon>Pterygota</taxon>
        <taxon>Neoptera</taxon>
        <taxon>Polyneoptera</taxon>
        <taxon>Dictyoptera</taxon>
        <taxon>Blattodea</taxon>
        <taxon>Blattoidea</taxon>
        <taxon>Termitoidae</taxon>
        <taxon>Rhinotermitidae</taxon>
        <taxon>Coptotermes</taxon>
    </lineage>
</organism>
<keyword evidence="8 13" id="KW-0472">Membrane</keyword>
<accession>A0A6L2Q4N4</accession>
<evidence type="ECO:0000313" key="15">
    <source>
        <dbReference type="Proteomes" id="UP000502823"/>
    </source>
</evidence>
<evidence type="ECO:0000256" key="11">
    <source>
        <dbReference type="ARBA" id="ARBA00023180"/>
    </source>
</evidence>
<keyword evidence="10" id="KW-0675">Receptor</keyword>
<comment type="caution">
    <text evidence="14">The sequence shown here is derived from an EMBL/GenBank/DDBJ whole genome shotgun (WGS) entry which is preliminary data.</text>
</comment>
<dbReference type="GO" id="GO:0005044">
    <property type="term" value="F:scavenger receptor activity"/>
    <property type="evidence" value="ECO:0007669"/>
    <property type="project" value="TreeGrafter"/>
</dbReference>
<keyword evidence="3" id="KW-1003">Cell membrane</keyword>
<evidence type="ECO:0000256" key="3">
    <source>
        <dbReference type="ARBA" id="ARBA00022475"/>
    </source>
</evidence>
<keyword evidence="15" id="KW-1185">Reference proteome</keyword>
<dbReference type="InParanoid" id="A0A6L2Q4N4"/>
<feature type="region of interest" description="Disordered" evidence="12">
    <location>
        <begin position="613"/>
        <end position="699"/>
    </location>
</feature>
<feature type="compositionally biased region" description="Polar residues" evidence="12">
    <location>
        <begin position="646"/>
        <end position="655"/>
    </location>
</feature>
<gene>
    <name evidence="14" type="ORF">Cfor_06984</name>
</gene>
<sequence length="711" mass="79510">MVLCLGNGYRKLKTAVKEQVAFIFNNITMDFFISFEEADKWTEDLFNQDADLTVFYSTVSFQSLSPKRLLLSGIIVIALGVVLGWYALPQLIRYQIAANINLKPGTELREMWSNFPDPVGFKVYLFNVTNPTEIQKGEKPALREIGPYVYDEYKHKAELLDHEEEDSISFNNRDTWFFNKQKSGDLTGDEIVTIPHLLILGMVLSAEKEMNVMLPSIIRAIPFIFGTSDSVFFTASVKDILFEGILVNCTLKDFTARMLCILMKTQGKDLQRVGKNAFKFSFFGGKNGTLQERLRLKRGIQNVADVGRVVAYKDQPRMTVWSGPKCNEYAGTDGSIFPPFLQDGASVLAYAPDLCRSLDAKYVGPTVYKGIKGSIYSADFGDMSNDPELKCFCTTPKSCLKRGVHDLTRCTGSPLAVSLPHFYRAHEDYLNGVTGLHPQQALHETSLHFEPLTGTPLLGYKRLQFNINVHKVSKFNPMKNLRTMLFPILWVDEGLDLDDKYVGQLKNIFIIFAIIDIAKWIIVVVGGILSAAGGFVVAQKLTNNAAAALGRNSPEQRVYKCIDIEWSVSKNIKSPTPFSKNTHSQNNAVGSLQAGQRSKRDWILGKDKRLLKRPDQVCKPSRPGLQTVQTGSANRPDQVCKPSRPGLQTVQTRSANRPDRVCKPSRPGLQTVQTGPANRPDRVCKPSRPDVCDDSDSPTARLKRHACWNTS</sequence>
<comment type="subcellular location">
    <subcellularLocation>
        <location evidence="1">Cell membrane</location>
        <topology evidence="1">Multi-pass membrane protein</topology>
    </subcellularLocation>
</comment>
<evidence type="ECO:0000256" key="9">
    <source>
        <dbReference type="ARBA" id="ARBA00023157"/>
    </source>
</evidence>
<evidence type="ECO:0000256" key="5">
    <source>
        <dbReference type="ARBA" id="ARBA00022692"/>
    </source>
</evidence>
<keyword evidence="4" id="KW-0716">Sensory transduction</keyword>
<evidence type="ECO:0008006" key="16">
    <source>
        <dbReference type="Google" id="ProtNLM"/>
    </source>
</evidence>
<evidence type="ECO:0000256" key="10">
    <source>
        <dbReference type="ARBA" id="ARBA00023170"/>
    </source>
</evidence>
<name>A0A6L2Q4N4_COPFO</name>
<evidence type="ECO:0000256" key="4">
    <source>
        <dbReference type="ARBA" id="ARBA00022606"/>
    </source>
</evidence>
<evidence type="ECO:0000256" key="12">
    <source>
        <dbReference type="SAM" id="MobiDB-lite"/>
    </source>
</evidence>
<evidence type="ECO:0000313" key="14">
    <source>
        <dbReference type="EMBL" id="GFG37745.1"/>
    </source>
</evidence>
<evidence type="ECO:0000256" key="7">
    <source>
        <dbReference type="ARBA" id="ARBA00022989"/>
    </source>
</evidence>
<keyword evidence="5 13" id="KW-0812">Transmembrane</keyword>
<evidence type="ECO:0000256" key="1">
    <source>
        <dbReference type="ARBA" id="ARBA00004651"/>
    </source>
</evidence>
<evidence type="ECO:0000256" key="13">
    <source>
        <dbReference type="SAM" id="Phobius"/>
    </source>
</evidence>
<dbReference type="EMBL" id="BLKM01000713">
    <property type="protein sequence ID" value="GFG37745.1"/>
    <property type="molecule type" value="Genomic_DNA"/>
</dbReference>
<feature type="region of interest" description="Disordered" evidence="12">
    <location>
        <begin position="575"/>
        <end position="597"/>
    </location>
</feature>
<reference evidence="15" key="1">
    <citation type="submission" date="2020-01" db="EMBL/GenBank/DDBJ databases">
        <title>Draft genome sequence of the Termite Coptotermes fromosanus.</title>
        <authorList>
            <person name="Itakura S."/>
            <person name="Yosikawa Y."/>
            <person name="Umezawa K."/>
        </authorList>
    </citation>
    <scope>NUCLEOTIDE SEQUENCE [LARGE SCALE GENOMIC DNA]</scope>
</reference>
<proteinExistence type="inferred from homology"/>
<dbReference type="Proteomes" id="UP000502823">
    <property type="component" value="Unassembled WGS sequence"/>
</dbReference>
<dbReference type="PANTHER" id="PTHR11923:SF69">
    <property type="entry name" value="SENSORY NEURON MEMBRANE PROTEIN 1"/>
    <property type="match status" value="1"/>
</dbReference>
<dbReference type="PRINTS" id="PR01609">
    <property type="entry name" value="CD36FAMILY"/>
</dbReference>
<feature type="compositionally biased region" description="Basic and acidic residues" evidence="12">
    <location>
        <begin position="679"/>
        <end position="691"/>
    </location>
</feature>
<evidence type="ECO:0000256" key="8">
    <source>
        <dbReference type="ARBA" id="ARBA00023136"/>
    </source>
</evidence>
<dbReference type="PANTHER" id="PTHR11923">
    <property type="entry name" value="SCAVENGER RECEPTOR CLASS B TYPE-1 SR-B1"/>
    <property type="match status" value="1"/>
</dbReference>
<dbReference type="InterPro" id="IPR002159">
    <property type="entry name" value="CD36_fam"/>
</dbReference>
<evidence type="ECO:0000256" key="2">
    <source>
        <dbReference type="ARBA" id="ARBA00010532"/>
    </source>
</evidence>
<dbReference type="GO" id="GO:0005737">
    <property type="term" value="C:cytoplasm"/>
    <property type="evidence" value="ECO:0007669"/>
    <property type="project" value="TreeGrafter"/>
</dbReference>
<comment type="similarity">
    <text evidence="2">Belongs to the CD36 family.</text>
</comment>
<keyword evidence="7 13" id="KW-1133">Transmembrane helix</keyword>
<dbReference type="Pfam" id="PF01130">
    <property type="entry name" value="CD36"/>
    <property type="match status" value="1"/>
</dbReference>
<keyword evidence="11" id="KW-0325">Glycoprotein</keyword>
<dbReference type="AlphaFoldDB" id="A0A6L2Q4N4"/>
<keyword evidence="6" id="KW-0552">Olfaction</keyword>
<feature type="compositionally biased region" description="Polar residues" evidence="12">
    <location>
        <begin position="575"/>
        <end position="596"/>
    </location>
</feature>
<feature type="compositionally biased region" description="Polar residues" evidence="12">
    <location>
        <begin position="624"/>
        <end position="635"/>
    </location>
</feature>
<keyword evidence="9" id="KW-1015">Disulfide bond</keyword>
<dbReference type="GO" id="GO:0005886">
    <property type="term" value="C:plasma membrane"/>
    <property type="evidence" value="ECO:0007669"/>
    <property type="project" value="UniProtKB-SubCell"/>
</dbReference>
<evidence type="ECO:0000256" key="6">
    <source>
        <dbReference type="ARBA" id="ARBA00022725"/>
    </source>
</evidence>
<feature type="transmembrane region" description="Helical" evidence="13">
    <location>
        <begin position="69"/>
        <end position="88"/>
    </location>
</feature>
<dbReference type="GO" id="GO:0007608">
    <property type="term" value="P:sensory perception of smell"/>
    <property type="evidence" value="ECO:0007669"/>
    <property type="project" value="UniProtKB-KW"/>
</dbReference>
<protein>
    <recommendedName>
        <fullName evidence="16">Sensory neuron membrane protein 1</fullName>
    </recommendedName>
</protein>